<sequence>MPDWTYRPLRPVANTLVGERRAQRWALRLLGTLSALPGGAATIRTVFDHPEPPADWADRFGAAVPVSVARDAIRALPPQGAGFIEIGPVDADTVATVRNAARGRRCRVLARVADESVAADLADAVDEVLVGEPGTDRRYLSDPDIAGAVRALAEPGTTVVATPAVLVAAGPGWFQRVIEAAAPPAPPAPTLRDVPLDPRRWPGWFWGLLVGIGMIVAGLGAAAITLGPVLLWYDRDYLGTDVDGLHRINHHLVHFLQHDRITMAGNMIALGSLYTGLAWGGIRRGWEWARTALLLSGLVGFPTLFYFLLIGFVEPLHVAVTVVLFPMFLLAVRRRPGPPCRRPSAAWPERVRHRALVGQLLMVGTGVGVAIGGIVISTVGLTVVFVPTDLDFLRTDADTLRAANAHLLPFIAHDRAGFGGALAATGVGITLIGMWGWRHGEAWVWWSLLGAATAGSASALAVHFLIHYTAFIHLLPVYIGTALLVIALALSRAFLVEPRPDPIESRPCS</sequence>
<feature type="transmembrane region" description="Helical" evidence="1">
    <location>
        <begin position="261"/>
        <end position="280"/>
    </location>
</feature>
<evidence type="ECO:0000313" key="2">
    <source>
        <dbReference type="EMBL" id="MFI2228686.1"/>
    </source>
</evidence>
<feature type="transmembrane region" description="Helical" evidence="1">
    <location>
        <begin position="416"/>
        <end position="437"/>
    </location>
</feature>
<keyword evidence="1" id="KW-0812">Transmembrane</keyword>
<feature type="transmembrane region" description="Helical" evidence="1">
    <location>
        <begin position="316"/>
        <end position="332"/>
    </location>
</feature>
<evidence type="ECO:0000256" key="1">
    <source>
        <dbReference type="SAM" id="Phobius"/>
    </source>
</evidence>
<reference evidence="2 3" key="1">
    <citation type="submission" date="2024-10" db="EMBL/GenBank/DDBJ databases">
        <title>The Natural Products Discovery Center: Release of the First 8490 Sequenced Strains for Exploring Actinobacteria Biosynthetic Diversity.</title>
        <authorList>
            <person name="Kalkreuter E."/>
            <person name="Kautsar S.A."/>
            <person name="Yang D."/>
            <person name="Bader C.D."/>
            <person name="Teijaro C.N."/>
            <person name="Fluegel L."/>
            <person name="Davis C.M."/>
            <person name="Simpson J.R."/>
            <person name="Lauterbach L."/>
            <person name="Steele A.D."/>
            <person name="Gui C."/>
            <person name="Meng S."/>
            <person name="Li G."/>
            <person name="Viehrig K."/>
            <person name="Ye F."/>
            <person name="Su P."/>
            <person name="Kiefer A.F."/>
            <person name="Nichols A."/>
            <person name="Cepeda A.J."/>
            <person name="Yan W."/>
            <person name="Fan B."/>
            <person name="Jiang Y."/>
            <person name="Adhikari A."/>
            <person name="Zheng C.-J."/>
            <person name="Schuster L."/>
            <person name="Cowan T.M."/>
            <person name="Smanski M.J."/>
            <person name="Chevrette M.G."/>
            <person name="De Carvalho L.P.S."/>
            <person name="Shen B."/>
        </authorList>
    </citation>
    <scope>NUCLEOTIDE SEQUENCE [LARGE SCALE GENOMIC DNA]</scope>
    <source>
        <strain evidence="2 3">NPDC019377</strain>
    </source>
</reference>
<feature type="transmembrane region" description="Helical" evidence="1">
    <location>
        <begin position="360"/>
        <end position="386"/>
    </location>
</feature>
<comment type="caution">
    <text evidence="2">The sequence shown here is derived from an EMBL/GenBank/DDBJ whole genome shotgun (WGS) entry which is preliminary data.</text>
</comment>
<feature type="transmembrane region" description="Helical" evidence="1">
    <location>
        <begin position="472"/>
        <end position="490"/>
    </location>
</feature>
<dbReference type="RefSeq" id="WP_397059033.1">
    <property type="nucleotide sequence ID" value="NZ_JBIRYL010000001.1"/>
</dbReference>
<name>A0ABW7VQ02_9NOCA</name>
<accession>A0ABW7VQ02</accession>
<dbReference type="EMBL" id="JBIRYL010000001">
    <property type="protein sequence ID" value="MFI2228686.1"/>
    <property type="molecule type" value="Genomic_DNA"/>
</dbReference>
<proteinExistence type="predicted"/>
<protein>
    <submittedName>
        <fullName evidence="2">Uncharacterized protein</fullName>
    </submittedName>
</protein>
<organism evidence="2 3">
    <name type="scientific">Nocardia testacea</name>
    <dbReference type="NCBI Taxonomy" id="248551"/>
    <lineage>
        <taxon>Bacteria</taxon>
        <taxon>Bacillati</taxon>
        <taxon>Actinomycetota</taxon>
        <taxon>Actinomycetes</taxon>
        <taxon>Mycobacteriales</taxon>
        <taxon>Nocardiaceae</taxon>
        <taxon>Nocardia</taxon>
    </lineage>
</organism>
<feature type="transmembrane region" description="Helical" evidence="1">
    <location>
        <begin position="444"/>
        <end position="466"/>
    </location>
</feature>
<dbReference type="Proteomes" id="UP001611494">
    <property type="component" value="Unassembled WGS sequence"/>
</dbReference>
<gene>
    <name evidence="2" type="ORF">ACH49Z_02405</name>
</gene>
<keyword evidence="3" id="KW-1185">Reference proteome</keyword>
<evidence type="ECO:0000313" key="3">
    <source>
        <dbReference type="Proteomes" id="UP001611494"/>
    </source>
</evidence>
<keyword evidence="1" id="KW-0472">Membrane</keyword>
<feature type="transmembrane region" description="Helical" evidence="1">
    <location>
        <begin position="204"/>
        <end position="233"/>
    </location>
</feature>
<keyword evidence="1" id="KW-1133">Transmembrane helix</keyword>
<feature type="transmembrane region" description="Helical" evidence="1">
    <location>
        <begin position="292"/>
        <end position="310"/>
    </location>
</feature>